<dbReference type="InterPro" id="IPR000383">
    <property type="entry name" value="Xaa-Pro-like_dom"/>
</dbReference>
<accession>A0A6I6L9K8</accession>
<dbReference type="NCBIfam" id="TIGR00976">
    <property type="entry name" value="CocE_NonD"/>
    <property type="match status" value="1"/>
</dbReference>
<proteinExistence type="predicted"/>
<keyword evidence="1 3" id="KW-0378">Hydrolase</keyword>
<feature type="domain" description="Xaa-Pro dipeptidyl-peptidase C-terminal" evidence="2">
    <location>
        <begin position="324"/>
        <end position="600"/>
    </location>
</feature>
<organism evidence="3 4">
    <name type="scientific">Sphingorhabdus lacus</name>
    <dbReference type="NCBI Taxonomy" id="392610"/>
    <lineage>
        <taxon>Bacteria</taxon>
        <taxon>Pseudomonadati</taxon>
        <taxon>Pseudomonadota</taxon>
        <taxon>Alphaproteobacteria</taxon>
        <taxon>Sphingomonadales</taxon>
        <taxon>Sphingomonadaceae</taxon>
        <taxon>Sphingorhabdus</taxon>
    </lineage>
</organism>
<dbReference type="Gene3D" id="2.60.120.260">
    <property type="entry name" value="Galactose-binding domain-like"/>
    <property type="match status" value="1"/>
</dbReference>
<dbReference type="SMART" id="SM00939">
    <property type="entry name" value="PepX_C"/>
    <property type="match status" value="1"/>
</dbReference>
<evidence type="ECO:0000313" key="3">
    <source>
        <dbReference type="EMBL" id="QGY80726.1"/>
    </source>
</evidence>
<gene>
    <name evidence="3" type="ORF">EUU25_08905</name>
</gene>
<name>A0A6I6L9K8_9SPHN</name>
<keyword evidence="4" id="KW-1185">Reference proteome</keyword>
<evidence type="ECO:0000256" key="1">
    <source>
        <dbReference type="ARBA" id="ARBA00022801"/>
    </source>
</evidence>
<dbReference type="InterPro" id="IPR008979">
    <property type="entry name" value="Galactose-bd-like_sf"/>
</dbReference>
<dbReference type="SUPFAM" id="SSF53474">
    <property type="entry name" value="alpha/beta-Hydrolases"/>
    <property type="match status" value="1"/>
</dbReference>
<dbReference type="InterPro" id="IPR013736">
    <property type="entry name" value="Xaa-Pro_dipept_C"/>
</dbReference>
<dbReference type="Gene3D" id="1.10.3020.10">
    <property type="entry name" value="alpha-amino acid ester hydrolase ( Helical cap domain)"/>
    <property type="match status" value="1"/>
</dbReference>
<dbReference type="KEGG" id="slaa:EUU25_08905"/>
<dbReference type="Pfam" id="PF08530">
    <property type="entry name" value="PepX_C"/>
    <property type="match status" value="1"/>
</dbReference>
<dbReference type="Gene3D" id="3.40.50.1820">
    <property type="entry name" value="alpha/beta hydrolase"/>
    <property type="match status" value="1"/>
</dbReference>
<dbReference type="InterPro" id="IPR029058">
    <property type="entry name" value="AB_hydrolase_fold"/>
</dbReference>
<dbReference type="AlphaFoldDB" id="A0A6I6L9K8"/>
<reference evidence="4" key="1">
    <citation type="submission" date="2019-01" db="EMBL/GenBank/DDBJ databases">
        <title>Sphingorhabdus lacus sp.nov., isolated from an oligotrophic freshwater lake.</title>
        <authorList>
            <person name="Park M."/>
        </authorList>
    </citation>
    <scope>NUCLEOTIDE SEQUENCE [LARGE SCALE GENOMIC DNA]</scope>
    <source>
        <strain evidence="4">IMCC1753</strain>
    </source>
</reference>
<dbReference type="Pfam" id="PF02129">
    <property type="entry name" value="Peptidase_S15"/>
    <property type="match status" value="1"/>
</dbReference>
<dbReference type="InterPro" id="IPR005674">
    <property type="entry name" value="CocE/Ser_esterase"/>
</dbReference>
<evidence type="ECO:0000313" key="4">
    <source>
        <dbReference type="Proteomes" id="UP000428803"/>
    </source>
</evidence>
<evidence type="ECO:0000259" key="2">
    <source>
        <dbReference type="SMART" id="SM00939"/>
    </source>
</evidence>
<dbReference type="GO" id="GO:0008239">
    <property type="term" value="F:dipeptidyl-peptidase activity"/>
    <property type="evidence" value="ECO:0007669"/>
    <property type="project" value="InterPro"/>
</dbReference>
<dbReference type="EMBL" id="CP035733">
    <property type="protein sequence ID" value="QGY80726.1"/>
    <property type="molecule type" value="Genomic_DNA"/>
</dbReference>
<sequence>MLRPQLFDTRDVMTIISDNAPGSRGRADYSVRFVRVPMRDGVELGAILYLPIDRSDRLPTVMEMTPYLADNLHREAISFTREGMAFLAVDCRGRGGSNAEFQQWVNDGPDGYDTIEWIAAQSWSDGQVGLTGGSYTGWNQWMIAGTLPASLKTIVPSAAFMPGYDIPRGGIGSPYIYRWRLTLKGHSISWNMAADVLLFNRIQGDLYARNRSYLEVQDELGFHATGWEDDLLSTTWGPIWEARRPAQDALSKLDIPVLSLTGLYDTCLIGTLEHHRRLQQHGSDKARENNYLVIGPWDHRGMDGCDQVYGLKFGPAAALDVPKLKFDWYRWVFGHGEKPAFLDAPIKYYLTGNEEWRNAESLDSLCSKSRPLYLASDGKADDIFRSGWLADEIGNTPPDSFVSDPNDLRPLETESTLSNSPELASGGGAVFPRAYNSLFFILGGEDPTNAVFCHNTYGQGVIYHTPPMDAPAEVIGEPALDLWVTCDAPDADLAVLLYEVLEDGSVIFLSSSQLRLRHRDGGDETMPLNTPVLLKFPRFRFVARRIARNSRLRLVVRATACSFMQKNLNSATPVPDQQPGEERVANIQVLHDLEHPSLFRLPTSPEFAR</sequence>
<dbReference type="Proteomes" id="UP000428803">
    <property type="component" value="Chromosome"/>
</dbReference>
<protein>
    <submittedName>
        <fullName evidence="3">CocE/NonD family hydrolase</fullName>
    </submittedName>
</protein>
<dbReference type="SUPFAM" id="SSF49785">
    <property type="entry name" value="Galactose-binding domain-like"/>
    <property type="match status" value="1"/>
</dbReference>